<gene>
    <name evidence="2" type="ORF">GCM10009092_29570</name>
</gene>
<keyword evidence="1" id="KW-0812">Transmembrane</keyword>
<reference evidence="3" key="1">
    <citation type="journal article" date="2019" name="Int. J. Syst. Evol. Microbiol.">
        <title>The Global Catalogue of Microorganisms (GCM) 10K type strain sequencing project: providing services to taxonomists for standard genome sequencing and annotation.</title>
        <authorList>
            <consortium name="The Broad Institute Genomics Platform"/>
            <consortium name="The Broad Institute Genome Sequencing Center for Infectious Disease"/>
            <person name="Wu L."/>
            <person name="Ma J."/>
        </authorList>
    </citation>
    <scope>NUCLEOTIDE SEQUENCE [LARGE SCALE GENOMIC DNA]</scope>
    <source>
        <strain evidence="3">JCM 13378</strain>
    </source>
</reference>
<organism evidence="2 3">
    <name type="scientific">Bowmanella denitrificans</name>
    <dbReference type="NCBI Taxonomy" id="366582"/>
    <lineage>
        <taxon>Bacteria</taxon>
        <taxon>Pseudomonadati</taxon>
        <taxon>Pseudomonadota</taxon>
        <taxon>Gammaproteobacteria</taxon>
        <taxon>Alteromonadales</taxon>
        <taxon>Alteromonadaceae</taxon>
        <taxon>Bowmanella</taxon>
    </lineage>
</organism>
<evidence type="ECO:0000256" key="1">
    <source>
        <dbReference type="SAM" id="Phobius"/>
    </source>
</evidence>
<proteinExistence type="predicted"/>
<feature type="transmembrane region" description="Helical" evidence="1">
    <location>
        <begin position="70"/>
        <end position="91"/>
    </location>
</feature>
<evidence type="ECO:0000313" key="3">
    <source>
        <dbReference type="Proteomes" id="UP001501757"/>
    </source>
</evidence>
<feature type="transmembrane region" description="Helical" evidence="1">
    <location>
        <begin position="38"/>
        <end position="58"/>
    </location>
</feature>
<dbReference type="EMBL" id="BAAAEI010000017">
    <property type="protein sequence ID" value="GAA0363287.1"/>
    <property type="molecule type" value="Genomic_DNA"/>
</dbReference>
<accession>A0ABP3H8E1</accession>
<name>A0ABP3H8E1_9ALTE</name>
<feature type="transmembrane region" description="Helical" evidence="1">
    <location>
        <begin position="111"/>
        <end position="130"/>
    </location>
</feature>
<comment type="caution">
    <text evidence="2">The sequence shown here is derived from an EMBL/GenBank/DDBJ whole genome shotgun (WGS) entry which is preliminary data.</text>
</comment>
<keyword evidence="1" id="KW-1133">Transmembrane helix</keyword>
<dbReference type="Proteomes" id="UP001501757">
    <property type="component" value="Unassembled WGS sequence"/>
</dbReference>
<evidence type="ECO:0000313" key="2">
    <source>
        <dbReference type="EMBL" id="GAA0363287.1"/>
    </source>
</evidence>
<evidence type="ECO:0008006" key="4">
    <source>
        <dbReference type="Google" id="ProtNLM"/>
    </source>
</evidence>
<keyword evidence="3" id="KW-1185">Reference proteome</keyword>
<keyword evidence="1" id="KW-0472">Membrane</keyword>
<sequence>MALFGKALLIWLMILLLAIANGILRESVLLIVVVKTAAFIVSGLLLCLCIFIMTYLALPWFGRLPASHYWRIGALWLVLTLAFEFVLGAVIQGHSWAQLSEPYTFKDGNLWTLVLCVTFTSPYLAARLRFKQGSKFL</sequence>
<protein>
    <recommendedName>
        <fullName evidence="4">Transmembrane protein</fullName>
    </recommendedName>
</protein>